<evidence type="ECO:0000259" key="6">
    <source>
        <dbReference type="Pfam" id="PF02656"/>
    </source>
</evidence>
<evidence type="ECO:0000313" key="7">
    <source>
        <dbReference type="EMBL" id="QAY71635.1"/>
    </source>
</evidence>
<dbReference type="OrthoDB" id="3701077at2"/>
<keyword evidence="4 5" id="KW-0472">Membrane</keyword>
<dbReference type="Proteomes" id="UP000292118">
    <property type="component" value="Chromosome"/>
</dbReference>
<dbReference type="AlphaFoldDB" id="A0A4P6F7Y2"/>
<reference evidence="7 8" key="1">
    <citation type="submission" date="2019-01" db="EMBL/GenBank/DDBJ databases">
        <title>Genome sequencing of strain FW10M-9.</title>
        <authorList>
            <person name="Heo J."/>
            <person name="Kim S.-J."/>
            <person name="Kim J.-S."/>
            <person name="Hong S.-B."/>
            <person name="Kwon S.-W."/>
        </authorList>
    </citation>
    <scope>NUCLEOTIDE SEQUENCE [LARGE SCALE GENOMIC DNA]</scope>
    <source>
        <strain evidence="7 8">FW10M-9</strain>
    </source>
</reference>
<organism evidence="7 8">
    <name type="scientific">Xylanimonas protaetiae</name>
    <dbReference type="NCBI Taxonomy" id="2509457"/>
    <lineage>
        <taxon>Bacteria</taxon>
        <taxon>Bacillati</taxon>
        <taxon>Actinomycetota</taxon>
        <taxon>Actinomycetes</taxon>
        <taxon>Micrococcales</taxon>
        <taxon>Promicromonosporaceae</taxon>
        <taxon>Xylanimonas</taxon>
    </lineage>
</organism>
<dbReference type="Pfam" id="PF02656">
    <property type="entry name" value="DUF202"/>
    <property type="match status" value="1"/>
</dbReference>
<accession>A0A4P6F7Y2</accession>
<dbReference type="InterPro" id="IPR003807">
    <property type="entry name" value="DUF202"/>
</dbReference>
<proteinExistence type="predicted"/>
<keyword evidence="2 5" id="KW-0812">Transmembrane</keyword>
<gene>
    <name evidence="7" type="ORF">ET471_17660</name>
</gene>
<feature type="transmembrane region" description="Helical" evidence="5">
    <location>
        <begin position="49"/>
        <end position="68"/>
    </location>
</feature>
<name>A0A4P6F7Y2_9MICO</name>
<protein>
    <submittedName>
        <fullName evidence="7">DUF202 domain-containing protein</fullName>
    </submittedName>
</protein>
<dbReference type="EMBL" id="CP035493">
    <property type="protein sequence ID" value="QAY71635.1"/>
    <property type="molecule type" value="Genomic_DNA"/>
</dbReference>
<evidence type="ECO:0000256" key="2">
    <source>
        <dbReference type="ARBA" id="ARBA00022692"/>
    </source>
</evidence>
<evidence type="ECO:0000313" key="8">
    <source>
        <dbReference type="Proteomes" id="UP000292118"/>
    </source>
</evidence>
<keyword evidence="3 5" id="KW-1133">Transmembrane helix</keyword>
<dbReference type="GO" id="GO:0012505">
    <property type="term" value="C:endomembrane system"/>
    <property type="evidence" value="ECO:0007669"/>
    <property type="project" value="UniProtKB-SubCell"/>
</dbReference>
<comment type="subcellular location">
    <subcellularLocation>
        <location evidence="1">Endomembrane system</location>
        <topology evidence="1">Multi-pass membrane protein</topology>
    </subcellularLocation>
</comment>
<evidence type="ECO:0000256" key="1">
    <source>
        <dbReference type="ARBA" id="ARBA00004127"/>
    </source>
</evidence>
<feature type="domain" description="DUF202" evidence="6">
    <location>
        <begin position="12"/>
        <end position="76"/>
    </location>
</feature>
<dbReference type="RefSeq" id="WP_129190515.1">
    <property type="nucleotide sequence ID" value="NZ_CP035493.1"/>
</dbReference>
<evidence type="ECO:0000256" key="5">
    <source>
        <dbReference type="SAM" id="Phobius"/>
    </source>
</evidence>
<evidence type="ECO:0000256" key="4">
    <source>
        <dbReference type="ARBA" id="ARBA00023136"/>
    </source>
</evidence>
<dbReference type="KEGG" id="xya:ET471_17660"/>
<evidence type="ECO:0000256" key="3">
    <source>
        <dbReference type="ARBA" id="ARBA00022989"/>
    </source>
</evidence>
<feature type="transmembrane region" description="Helical" evidence="5">
    <location>
        <begin position="89"/>
        <end position="117"/>
    </location>
</feature>
<sequence>MTPADPDRTLYDVGLQPERTALAWRRTGLALTVAGFAALRALPDAFGPWALIPATAGLVASLTVVLAQHRYRVTHRTLTRGDAGHATQISGLIPVLVATLVTGGGVAELALVVANWAP</sequence>
<keyword evidence="8" id="KW-1185">Reference proteome</keyword>